<comment type="caution">
    <text evidence="2">The sequence shown here is derived from an EMBL/GenBank/DDBJ whole genome shotgun (WGS) entry which is preliminary data.</text>
</comment>
<dbReference type="PROSITE" id="PS50937">
    <property type="entry name" value="HTH_MERR_2"/>
    <property type="match status" value="1"/>
</dbReference>
<proteinExistence type="predicted"/>
<reference evidence="2" key="1">
    <citation type="journal article" date="2020" name="mSystems">
        <title>Genome- and Community-Level Interaction Insights into Carbon Utilization and Element Cycling Functions of Hydrothermarchaeota in Hydrothermal Sediment.</title>
        <authorList>
            <person name="Zhou Z."/>
            <person name="Liu Y."/>
            <person name="Xu W."/>
            <person name="Pan J."/>
            <person name="Luo Z.H."/>
            <person name="Li M."/>
        </authorList>
    </citation>
    <scope>NUCLEOTIDE SEQUENCE [LARGE SCALE GENOMIC DNA]</scope>
    <source>
        <strain evidence="2">HyVt-456</strain>
    </source>
</reference>
<dbReference type="InterPro" id="IPR000551">
    <property type="entry name" value="MerR-type_HTH_dom"/>
</dbReference>
<dbReference type="Pfam" id="PF13411">
    <property type="entry name" value="MerR_1"/>
    <property type="match status" value="1"/>
</dbReference>
<name>A0A7V1LKA3_CALAY</name>
<evidence type="ECO:0000259" key="1">
    <source>
        <dbReference type="PROSITE" id="PS50937"/>
    </source>
</evidence>
<dbReference type="GO" id="GO:0003677">
    <property type="term" value="F:DNA binding"/>
    <property type="evidence" value="ECO:0007669"/>
    <property type="project" value="InterPro"/>
</dbReference>
<protein>
    <submittedName>
        <fullName evidence="2">MerR family transcriptional regulator</fullName>
    </submittedName>
</protein>
<feature type="non-terminal residue" evidence="2">
    <location>
        <position position="1"/>
    </location>
</feature>
<dbReference type="Gene3D" id="1.10.1660.10">
    <property type="match status" value="1"/>
</dbReference>
<feature type="domain" description="HTH merR-type" evidence="1">
    <location>
        <begin position="1"/>
        <end position="52"/>
    </location>
</feature>
<dbReference type="AlphaFoldDB" id="A0A7V1LKA3"/>
<dbReference type="InterPro" id="IPR009061">
    <property type="entry name" value="DNA-bd_dom_put_sf"/>
</dbReference>
<gene>
    <name evidence="2" type="ORF">ENJ10_02555</name>
</gene>
<dbReference type="EMBL" id="DRLD01000069">
    <property type="protein sequence ID" value="HED09544.1"/>
    <property type="molecule type" value="Genomic_DNA"/>
</dbReference>
<organism evidence="2">
    <name type="scientific">Caldithrix abyssi</name>
    <dbReference type="NCBI Taxonomy" id="187145"/>
    <lineage>
        <taxon>Bacteria</taxon>
        <taxon>Pseudomonadati</taxon>
        <taxon>Calditrichota</taxon>
        <taxon>Calditrichia</taxon>
        <taxon>Calditrichales</taxon>
        <taxon>Calditrichaceae</taxon>
        <taxon>Caldithrix</taxon>
    </lineage>
</organism>
<evidence type="ECO:0000313" key="2">
    <source>
        <dbReference type="EMBL" id="HED09544.1"/>
    </source>
</evidence>
<sequence>RLYEREGLIIPYKTESGQRRFSLHDLERLSCIRQMITEQGVNLQGIRRIMALIPCWEFRGGLDDQCRKCPAYYEASGPCWSLRDVGEKCLLEDCRDCTVYKISLPCSKMKEVIYGHKQKTHSQNERI</sequence>
<dbReference type="SMART" id="SM00422">
    <property type="entry name" value="HTH_MERR"/>
    <property type="match status" value="1"/>
</dbReference>
<dbReference type="Proteomes" id="UP000886005">
    <property type="component" value="Unassembled WGS sequence"/>
</dbReference>
<dbReference type="SUPFAM" id="SSF46955">
    <property type="entry name" value="Putative DNA-binding domain"/>
    <property type="match status" value="1"/>
</dbReference>
<accession>A0A7V1LKA3</accession>
<dbReference type="GO" id="GO:0006355">
    <property type="term" value="P:regulation of DNA-templated transcription"/>
    <property type="evidence" value="ECO:0007669"/>
    <property type="project" value="InterPro"/>
</dbReference>